<reference evidence="1" key="1">
    <citation type="submission" date="2014-09" db="EMBL/GenBank/DDBJ databases">
        <authorList>
            <person name="Magalhaes I.L.F."/>
            <person name="Oliveira U."/>
            <person name="Santos F.R."/>
            <person name="Vidigal T.H.D.A."/>
            <person name="Brescovit A.D."/>
            <person name="Santos A.J."/>
        </authorList>
    </citation>
    <scope>NUCLEOTIDE SEQUENCE</scope>
    <source>
        <tissue evidence="1">Shoot tissue taken approximately 20 cm above the soil surface</tissue>
    </source>
</reference>
<name>A0A0A9UUL1_ARUDO</name>
<organism evidence="1">
    <name type="scientific">Arundo donax</name>
    <name type="common">Giant reed</name>
    <name type="synonym">Donax arundinaceus</name>
    <dbReference type="NCBI Taxonomy" id="35708"/>
    <lineage>
        <taxon>Eukaryota</taxon>
        <taxon>Viridiplantae</taxon>
        <taxon>Streptophyta</taxon>
        <taxon>Embryophyta</taxon>
        <taxon>Tracheophyta</taxon>
        <taxon>Spermatophyta</taxon>
        <taxon>Magnoliopsida</taxon>
        <taxon>Liliopsida</taxon>
        <taxon>Poales</taxon>
        <taxon>Poaceae</taxon>
        <taxon>PACMAD clade</taxon>
        <taxon>Arundinoideae</taxon>
        <taxon>Arundineae</taxon>
        <taxon>Arundo</taxon>
    </lineage>
</organism>
<dbReference type="AlphaFoldDB" id="A0A0A9UUL1"/>
<dbReference type="EMBL" id="GBRH01212876">
    <property type="protein sequence ID" value="JAD85019.1"/>
    <property type="molecule type" value="Transcribed_RNA"/>
</dbReference>
<protein>
    <submittedName>
        <fullName evidence="1">Uncharacterized protein</fullName>
    </submittedName>
</protein>
<sequence length="73" mass="8406">MRFFGEHLGRDHAIAEVEHVDHPPQASWEGRKNLKVLLLLVPLIILNPFHSHGPPALQCVARRWPEADSERRI</sequence>
<proteinExistence type="predicted"/>
<evidence type="ECO:0000313" key="1">
    <source>
        <dbReference type="EMBL" id="JAD85019.1"/>
    </source>
</evidence>
<reference evidence="1" key="2">
    <citation type="journal article" date="2015" name="Data Brief">
        <title>Shoot transcriptome of the giant reed, Arundo donax.</title>
        <authorList>
            <person name="Barrero R.A."/>
            <person name="Guerrero F.D."/>
            <person name="Moolhuijzen P."/>
            <person name="Goolsby J.A."/>
            <person name="Tidwell J."/>
            <person name="Bellgard S.E."/>
            <person name="Bellgard M.I."/>
        </authorList>
    </citation>
    <scope>NUCLEOTIDE SEQUENCE</scope>
    <source>
        <tissue evidence="1">Shoot tissue taken approximately 20 cm above the soil surface</tissue>
    </source>
</reference>
<accession>A0A0A9UUL1</accession>